<reference evidence="7" key="1">
    <citation type="submission" date="2023-03" db="EMBL/GenBank/DDBJ databases">
        <title>Edaphobacter sp.</title>
        <authorList>
            <person name="Huber K.J."/>
            <person name="Papendorf J."/>
            <person name="Pilke C."/>
            <person name="Bunk B."/>
            <person name="Sproeer C."/>
            <person name="Pester M."/>
        </authorList>
    </citation>
    <scope>NUCLEOTIDE SEQUENCE</scope>
    <source>
        <strain evidence="7">DSM 109919</strain>
        <strain evidence="8">DSM 109920</strain>
    </source>
</reference>
<dbReference type="RefSeq" id="WP_348267899.1">
    <property type="nucleotide sequence ID" value="NZ_CP121194.1"/>
</dbReference>
<dbReference type="EMBL" id="CP121195">
    <property type="protein sequence ID" value="XBH13829.1"/>
    <property type="molecule type" value="Genomic_DNA"/>
</dbReference>
<evidence type="ECO:0000259" key="6">
    <source>
        <dbReference type="PROSITE" id="PS51007"/>
    </source>
</evidence>
<dbReference type="KEGG" id="epl:P4G45_01335"/>
<dbReference type="Gene3D" id="1.10.760.10">
    <property type="entry name" value="Cytochrome c-like domain"/>
    <property type="match status" value="2"/>
</dbReference>
<feature type="domain" description="Cytochrome c" evidence="6">
    <location>
        <begin position="121"/>
        <end position="255"/>
    </location>
</feature>
<feature type="signal peptide" evidence="5">
    <location>
        <begin position="1"/>
        <end position="27"/>
    </location>
</feature>
<dbReference type="GO" id="GO:0009055">
    <property type="term" value="F:electron transfer activity"/>
    <property type="evidence" value="ECO:0007669"/>
    <property type="project" value="InterPro"/>
</dbReference>
<evidence type="ECO:0000256" key="1">
    <source>
        <dbReference type="ARBA" id="ARBA00022617"/>
    </source>
</evidence>
<dbReference type="NCBIfam" id="TIGR02603">
    <property type="entry name" value="CxxCH_TIGR02603"/>
    <property type="match status" value="1"/>
</dbReference>
<keyword evidence="3 4" id="KW-0408">Iron</keyword>
<accession>A0AAU7D801</accession>
<protein>
    <submittedName>
        <fullName evidence="7">C-type cytochrome</fullName>
    </submittedName>
</protein>
<dbReference type="GO" id="GO:0020037">
    <property type="term" value="F:heme binding"/>
    <property type="evidence" value="ECO:0007669"/>
    <property type="project" value="InterPro"/>
</dbReference>
<keyword evidence="1 4" id="KW-0349">Heme</keyword>
<evidence type="ECO:0000256" key="2">
    <source>
        <dbReference type="ARBA" id="ARBA00022723"/>
    </source>
</evidence>
<name>A0AAU7CZ62_9BACT</name>
<dbReference type="PANTHER" id="PTHR33546">
    <property type="entry name" value="LARGE, MULTIFUNCTIONAL SECRETED PROTEIN-RELATED"/>
    <property type="match status" value="1"/>
</dbReference>
<evidence type="ECO:0000313" key="8">
    <source>
        <dbReference type="EMBL" id="XBH13829.1"/>
    </source>
</evidence>
<organism evidence="7">
    <name type="scientific">Edaphobacter paludis</name>
    <dbReference type="NCBI Taxonomy" id="3035702"/>
    <lineage>
        <taxon>Bacteria</taxon>
        <taxon>Pseudomonadati</taxon>
        <taxon>Acidobacteriota</taxon>
        <taxon>Terriglobia</taxon>
        <taxon>Terriglobales</taxon>
        <taxon>Acidobacteriaceae</taxon>
        <taxon>Edaphobacter</taxon>
    </lineage>
</organism>
<dbReference type="InterPro" id="IPR013427">
    <property type="entry name" value="Haem-bd_dom_put"/>
</dbReference>
<dbReference type="InterPro" id="IPR036909">
    <property type="entry name" value="Cyt_c-like_dom_sf"/>
</dbReference>
<proteinExistence type="predicted"/>
<dbReference type="SUPFAM" id="SSF46626">
    <property type="entry name" value="Cytochrome c"/>
    <property type="match status" value="2"/>
</dbReference>
<sequence>MDQKFKLVFGAMCALFCGLCISNAAFGQNLPDGKGKAEFIHNCTACHRADMVTNARKTQAEWRKSVDDMAARGADGTKQDIDNVYLYLSTNFALDKAAPATAAPSTIPPSTLGAAAALNSSEIEQAKSLITQNDCLACHRIQEQGGYTGPALNSVGARHTPDEIRAAIVSPKPTLDPSNDLVRLTTADGKTLTGRILSQDDHNVQVIDTSGKVTTYSKPELSQFTIIDTNPMPSYEGRITGDDLNDLVRYLGSLPSVDGSVQK</sequence>
<dbReference type="InterPro" id="IPR009056">
    <property type="entry name" value="Cyt_c-like_dom"/>
</dbReference>
<gene>
    <name evidence="7" type="ORF">P4G45_01335</name>
    <name evidence="8" type="ORF">P8936_01345</name>
</gene>
<feature type="chain" id="PRO_5043288452" evidence="5">
    <location>
        <begin position="28"/>
        <end position="263"/>
    </location>
</feature>
<evidence type="ECO:0000256" key="4">
    <source>
        <dbReference type="PROSITE-ProRule" id="PRU00433"/>
    </source>
</evidence>
<keyword evidence="5" id="KW-0732">Signal</keyword>
<dbReference type="GO" id="GO:0046872">
    <property type="term" value="F:metal ion binding"/>
    <property type="evidence" value="ECO:0007669"/>
    <property type="project" value="UniProtKB-KW"/>
</dbReference>
<evidence type="ECO:0000256" key="3">
    <source>
        <dbReference type="ARBA" id="ARBA00023004"/>
    </source>
</evidence>
<accession>A0AAU7CZ62</accession>
<evidence type="ECO:0000313" key="7">
    <source>
        <dbReference type="EMBL" id="XBH10392.1"/>
    </source>
</evidence>
<dbReference type="Pfam" id="PF00034">
    <property type="entry name" value="Cytochrom_C"/>
    <property type="match status" value="1"/>
</dbReference>
<dbReference type="EMBL" id="CP121194">
    <property type="protein sequence ID" value="XBH10392.1"/>
    <property type="molecule type" value="Genomic_DNA"/>
</dbReference>
<evidence type="ECO:0000256" key="5">
    <source>
        <dbReference type="SAM" id="SignalP"/>
    </source>
</evidence>
<dbReference type="PANTHER" id="PTHR33546:SF1">
    <property type="entry name" value="LARGE, MULTIFUNCTIONAL SECRETED PROTEIN"/>
    <property type="match status" value="1"/>
</dbReference>
<keyword evidence="2 4" id="KW-0479">Metal-binding</keyword>
<dbReference type="PROSITE" id="PS51007">
    <property type="entry name" value="CYTC"/>
    <property type="match status" value="1"/>
</dbReference>
<dbReference type="AlphaFoldDB" id="A0AAU7CZ62"/>